<evidence type="ECO:0000256" key="4">
    <source>
        <dbReference type="ARBA" id="ARBA00022827"/>
    </source>
</evidence>
<dbReference type="Gene3D" id="3.30.465.10">
    <property type="match status" value="1"/>
</dbReference>
<dbReference type="GO" id="GO:0071949">
    <property type="term" value="F:FAD binding"/>
    <property type="evidence" value="ECO:0007669"/>
    <property type="project" value="InterPro"/>
</dbReference>
<comment type="similarity">
    <text evidence="2">Belongs to the oxygen-dependent FAD-linked oxidoreductase family.</text>
</comment>
<dbReference type="InterPro" id="IPR016166">
    <property type="entry name" value="FAD-bd_PCMH"/>
</dbReference>
<evidence type="ECO:0000256" key="5">
    <source>
        <dbReference type="ARBA" id="ARBA00023002"/>
    </source>
</evidence>
<accession>A0AAW4PYH9</accession>
<dbReference type="Pfam" id="PF12680">
    <property type="entry name" value="SnoaL_2"/>
    <property type="match status" value="1"/>
</dbReference>
<keyword evidence="9" id="KW-1185">Reference proteome</keyword>
<dbReference type="Gene3D" id="3.30.43.10">
    <property type="entry name" value="Uridine Diphospho-n-acetylenolpyruvylglucosamine Reductase, domain 2"/>
    <property type="match status" value="1"/>
</dbReference>
<dbReference type="SUPFAM" id="SSF54427">
    <property type="entry name" value="NTF2-like"/>
    <property type="match status" value="1"/>
</dbReference>
<evidence type="ECO:0000256" key="6">
    <source>
        <dbReference type="SAM" id="MobiDB-lite"/>
    </source>
</evidence>
<keyword evidence="5" id="KW-0560">Oxidoreductase</keyword>
<dbReference type="PROSITE" id="PS00862">
    <property type="entry name" value="OX2_COVAL_FAD"/>
    <property type="match status" value="1"/>
</dbReference>
<comment type="cofactor">
    <cofactor evidence="1">
        <name>FAD</name>
        <dbReference type="ChEBI" id="CHEBI:57692"/>
    </cofactor>
</comment>
<dbReference type="InterPro" id="IPR006093">
    <property type="entry name" value="Oxy_OxRdtase_FAD_BS"/>
</dbReference>
<protein>
    <submittedName>
        <fullName evidence="8">FAD-binding protein</fullName>
    </submittedName>
</protein>
<dbReference type="InterPro" id="IPR016167">
    <property type="entry name" value="FAD-bd_PCMH_sub1"/>
</dbReference>
<evidence type="ECO:0000313" key="9">
    <source>
        <dbReference type="Proteomes" id="UP001430377"/>
    </source>
</evidence>
<keyword evidence="4" id="KW-0274">FAD</keyword>
<reference evidence="8 9" key="1">
    <citation type="submission" date="2021-06" db="EMBL/GenBank/DDBJ databases">
        <title>Halomicroarcula sp. a new haloarchaeum isolated from saline soil.</title>
        <authorList>
            <person name="Duran-Viseras A."/>
            <person name="Sanchez-Porro C."/>
            <person name="Ventosa A."/>
        </authorList>
    </citation>
    <scope>NUCLEOTIDE SEQUENCE [LARGE SCALE GENOMIC DNA]</scope>
    <source>
        <strain evidence="8 9">F13</strain>
    </source>
</reference>
<evidence type="ECO:0000259" key="7">
    <source>
        <dbReference type="PROSITE" id="PS51387"/>
    </source>
</evidence>
<dbReference type="InterPro" id="IPR037401">
    <property type="entry name" value="SnoaL-like"/>
</dbReference>
<keyword evidence="3" id="KW-0285">Flavoprotein</keyword>
<dbReference type="Proteomes" id="UP001430377">
    <property type="component" value="Unassembled WGS sequence"/>
</dbReference>
<dbReference type="SUPFAM" id="SSF56176">
    <property type="entry name" value="FAD-binding/transporter-associated domain-like"/>
    <property type="match status" value="1"/>
</dbReference>
<dbReference type="Gene3D" id="3.40.462.20">
    <property type="match status" value="1"/>
</dbReference>
<dbReference type="RefSeq" id="WP_220620459.1">
    <property type="nucleotide sequence ID" value="NZ_RKLR01000016.1"/>
</dbReference>
<gene>
    <name evidence="8" type="ORF">EGH21_21465</name>
</gene>
<proteinExistence type="inferred from homology"/>
<dbReference type="Pfam" id="PF08031">
    <property type="entry name" value="BBE"/>
    <property type="match status" value="1"/>
</dbReference>
<feature type="region of interest" description="Disordered" evidence="6">
    <location>
        <begin position="91"/>
        <end position="110"/>
    </location>
</feature>
<dbReference type="GO" id="GO:0016491">
    <property type="term" value="F:oxidoreductase activity"/>
    <property type="evidence" value="ECO:0007669"/>
    <property type="project" value="UniProtKB-KW"/>
</dbReference>
<dbReference type="InterPro" id="IPR012951">
    <property type="entry name" value="BBE"/>
</dbReference>
<name>A0AAW4PYH9_9EURY</name>
<evidence type="ECO:0000256" key="2">
    <source>
        <dbReference type="ARBA" id="ARBA00005466"/>
    </source>
</evidence>
<feature type="domain" description="FAD-binding PCMH-type" evidence="7">
    <location>
        <begin position="169"/>
        <end position="339"/>
    </location>
</feature>
<evidence type="ECO:0000313" key="8">
    <source>
        <dbReference type="EMBL" id="MBX0325595.1"/>
    </source>
</evidence>
<dbReference type="EMBL" id="RKLR01000016">
    <property type="protein sequence ID" value="MBX0325595.1"/>
    <property type="molecule type" value="Genomic_DNA"/>
</dbReference>
<dbReference type="InterPro" id="IPR006094">
    <property type="entry name" value="Oxid_FAD_bind_N"/>
</dbReference>
<dbReference type="InterPro" id="IPR016169">
    <property type="entry name" value="FAD-bd_PCMH_sub2"/>
</dbReference>
<dbReference type="Gene3D" id="3.10.450.50">
    <property type="match status" value="1"/>
</dbReference>
<dbReference type="Pfam" id="PF01565">
    <property type="entry name" value="FAD_binding_4"/>
    <property type="match status" value="1"/>
</dbReference>
<dbReference type="InterPro" id="IPR050416">
    <property type="entry name" value="FAD-linked_Oxidoreductase"/>
</dbReference>
<sequence length="596" mass="65297">MSHRDTDTPIDHETLARTLVDAAWDDGDLDRIDDLCASDVVVHDPAEPTTGIGLDCYKRYITRTRDAVSDFDLTIDDVTVADGTLVIQVSGHGAPAEQSPGRDSDDEDGETTVSGIVVLDIENTSIIEWSGTLLDDTHVEAFVEGFQGDVIRPGDDEYDEARAVWNRVIDKYPALIAQCTGVADVIDAVNFARENDLLVAIRGGGHNVAGTAVCDGGLVIDLSRMKGVHVDLDAQTVRAEGGVTWGELDHETQQFGLATPGGVVSITGIAGLTLSGGMGWLRRKYGLSIDNLVSVDIVTADGEFLTASETQSPELFWGIRGGGGNFGVVTSFEYRLHPVGPKVMFAGVMYPLATAREVVPAWRDFMADAPEEVSSELVFWSVPAVPDFPEETHGEPIVTVAAMHCGPAEEGERILWPLRDLAKPLIDLSGRMPFTQVQKLFDPFFPEGELCHYWKSINLHRLDEEIIDEIISIVEDRPASSILIPLWHHGGAMQRVGSTETSYGDRSPAYMLSFDSTWEDPSNTEEIVAWTREAWADMHRFSDGSLYLNFPGFGEEGEELVRSAAGQKNFERLVALKDKYDPTNLFRLNQNITPSE</sequence>
<comment type="caution">
    <text evidence="8">The sequence shown here is derived from an EMBL/GenBank/DDBJ whole genome shotgun (WGS) entry which is preliminary data.</text>
</comment>
<dbReference type="AlphaFoldDB" id="A0AAW4PYH9"/>
<dbReference type="InterPro" id="IPR036318">
    <property type="entry name" value="FAD-bd_PCMH-like_sf"/>
</dbReference>
<evidence type="ECO:0000256" key="1">
    <source>
        <dbReference type="ARBA" id="ARBA00001974"/>
    </source>
</evidence>
<dbReference type="InterPro" id="IPR032710">
    <property type="entry name" value="NTF2-like_dom_sf"/>
</dbReference>
<evidence type="ECO:0000256" key="3">
    <source>
        <dbReference type="ARBA" id="ARBA00022630"/>
    </source>
</evidence>
<dbReference type="PANTHER" id="PTHR42973:SF39">
    <property type="entry name" value="FAD-BINDING PCMH-TYPE DOMAIN-CONTAINING PROTEIN"/>
    <property type="match status" value="1"/>
</dbReference>
<dbReference type="PANTHER" id="PTHR42973">
    <property type="entry name" value="BINDING OXIDOREDUCTASE, PUTATIVE (AFU_ORTHOLOGUE AFUA_1G17690)-RELATED"/>
    <property type="match status" value="1"/>
</dbReference>
<organism evidence="8 9">
    <name type="scientific">Haloarcula rubra</name>
    <dbReference type="NCBI Taxonomy" id="2487747"/>
    <lineage>
        <taxon>Archaea</taxon>
        <taxon>Methanobacteriati</taxon>
        <taxon>Methanobacteriota</taxon>
        <taxon>Stenosarchaea group</taxon>
        <taxon>Halobacteria</taxon>
        <taxon>Halobacteriales</taxon>
        <taxon>Haloarculaceae</taxon>
        <taxon>Haloarcula</taxon>
    </lineage>
</organism>
<dbReference type="PROSITE" id="PS51387">
    <property type="entry name" value="FAD_PCMH"/>
    <property type="match status" value="1"/>
</dbReference>